<feature type="region of interest" description="Disordered" evidence="1">
    <location>
        <begin position="491"/>
        <end position="525"/>
    </location>
</feature>
<reference evidence="2 3" key="1">
    <citation type="submission" date="2019-12" db="EMBL/GenBank/DDBJ databases">
        <title>Draft genome sequence of the ascomycete Xylaria multiplex DSM 110363.</title>
        <authorList>
            <person name="Buettner E."/>
            <person name="Kellner H."/>
        </authorList>
    </citation>
    <scope>NUCLEOTIDE SEQUENCE [LARGE SCALE GENOMIC DNA]</scope>
    <source>
        <strain evidence="2 3">DSM 110363</strain>
    </source>
</reference>
<evidence type="ECO:0000313" key="3">
    <source>
        <dbReference type="Proteomes" id="UP000481858"/>
    </source>
</evidence>
<proteinExistence type="predicted"/>
<dbReference type="InterPro" id="IPR012340">
    <property type="entry name" value="NA-bd_OB-fold"/>
</dbReference>
<protein>
    <submittedName>
        <fullName evidence="2">Uncharacterized protein</fullName>
    </submittedName>
</protein>
<dbReference type="SUPFAM" id="SSF50249">
    <property type="entry name" value="Nucleic acid-binding proteins"/>
    <property type="match status" value="1"/>
</dbReference>
<feature type="compositionally biased region" description="Gly residues" evidence="1">
    <location>
        <begin position="863"/>
        <end position="876"/>
    </location>
</feature>
<feature type="compositionally biased region" description="Polar residues" evidence="1">
    <location>
        <begin position="378"/>
        <end position="390"/>
    </location>
</feature>
<comment type="caution">
    <text evidence="2">The sequence shown here is derived from an EMBL/GenBank/DDBJ whole genome shotgun (WGS) entry which is preliminary data.</text>
</comment>
<dbReference type="PANTHER" id="PTHR42106:SF1">
    <property type="match status" value="1"/>
</dbReference>
<dbReference type="AlphaFoldDB" id="A0A7C8IJL1"/>
<dbReference type="InParanoid" id="A0A7C8IJL1"/>
<keyword evidence="3" id="KW-1185">Reference proteome</keyword>
<feature type="region of interest" description="Disordered" evidence="1">
    <location>
        <begin position="673"/>
        <end position="692"/>
    </location>
</feature>
<feature type="region of interest" description="Disordered" evidence="1">
    <location>
        <begin position="824"/>
        <end position="1017"/>
    </location>
</feature>
<organism evidence="2 3">
    <name type="scientific">Xylaria multiplex</name>
    <dbReference type="NCBI Taxonomy" id="323545"/>
    <lineage>
        <taxon>Eukaryota</taxon>
        <taxon>Fungi</taxon>
        <taxon>Dikarya</taxon>
        <taxon>Ascomycota</taxon>
        <taxon>Pezizomycotina</taxon>
        <taxon>Sordariomycetes</taxon>
        <taxon>Xylariomycetidae</taxon>
        <taxon>Xylariales</taxon>
        <taxon>Xylariaceae</taxon>
        <taxon>Xylaria</taxon>
    </lineage>
</organism>
<dbReference type="Gene3D" id="2.40.50.140">
    <property type="entry name" value="Nucleic acid-binding proteins"/>
    <property type="match status" value="1"/>
</dbReference>
<feature type="compositionally biased region" description="Polar residues" evidence="1">
    <location>
        <begin position="938"/>
        <end position="949"/>
    </location>
</feature>
<feature type="compositionally biased region" description="Polar residues" evidence="1">
    <location>
        <begin position="491"/>
        <end position="504"/>
    </location>
</feature>
<dbReference type="Proteomes" id="UP000481858">
    <property type="component" value="Unassembled WGS sequence"/>
</dbReference>
<feature type="region of interest" description="Disordered" evidence="1">
    <location>
        <begin position="378"/>
        <end position="461"/>
    </location>
</feature>
<feature type="region of interest" description="Disordered" evidence="1">
    <location>
        <begin position="542"/>
        <end position="565"/>
    </location>
</feature>
<gene>
    <name evidence="2" type="ORF">GQX73_g10379</name>
</gene>
<dbReference type="OrthoDB" id="340550at2759"/>
<dbReference type="PANTHER" id="PTHR42106">
    <property type="entry name" value="CHROMOSOME 10, WHOLE GENOME SHOTGUN SEQUENCE"/>
    <property type="match status" value="1"/>
</dbReference>
<name>A0A7C8IJL1_9PEZI</name>
<feature type="compositionally biased region" description="Basic and acidic residues" evidence="1">
    <location>
        <begin position="917"/>
        <end position="926"/>
    </location>
</feature>
<evidence type="ECO:0000313" key="2">
    <source>
        <dbReference type="EMBL" id="KAF2963198.1"/>
    </source>
</evidence>
<feature type="compositionally biased region" description="Polar residues" evidence="1">
    <location>
        <begin position="542"/>
        <end position="552"/>
    </location>
</feature>
<dbReference type="EMBL" id="WUBL01000225">
    <property type="protein sequence ID" value="KAF2963198.1"/>
    <property type="molecule type" value="Genomic_DNA"/>
</dbReference>
<accession>A0A7C8IJL1</accession>
<feature type="compositionally biased region" description="Polar residues" evidence="1">
    <location>
        <begin position="884"/>
        <end position="899"/>
    </location>
</feature>
<feature type="compositionally biased region" description="Basic and acidic residues" evidence="1">
    <location>
        <begin position="397"/>
        <end position="415"/>
    </location>
</feature>
<evidence type="ECO:0000256" key="1">
    <source>
        <dbReference type="SAM" id="MobiDB-lite"/>
    </source>
</evidence>
<sequence>MPRKVMIFAGAPEGHTLDWSTPDLLSHFLDPIASFAHLEASPDSGLRETSFLSTPDTAVWRSIPLHRERLPTGFSQTHAIAHLYPGSPGFFTTLSRSFDTTSGISEDTLDQQTIDKFYDHSVAIHGDVPSSQLPSRSFTTEDSSFDITDDLYDDEGSTRLDGTAAEVRGLREGEVRHLSDLEDLPDAKYLLSISPQTMTVNLIVGIISIAEPRTVRTRWGTTKSLVELLVADETKSGFSVTFWMSSEPSEANALVRSLRRQDVVLLRNVALSVFMKKVHGHSLRKGQTKIDLLHRRRINKDDTGGIYTMRDVTSTRRAHPQLAKTRKVWEWVLHFVGDGGTSLAATDDNEFAVMDEDIRGGNISAGIAQGAPFLSKTRSLSDGDGSQLSPSPFIVEASRRTSKDDSALGRERNEEPVAPVTPRRPEFPIHGLSLHVPQREANSPAQQSYMKPAPLSPKLDHSQIYASPTNILPRRSRGLDFSRAATSLHHSMLAEQSSPDSSPTIGGRAMSIPRRGTGEYEADQSTTSLRSMMGNHERMYISSSLGSTNPIPSDSSSSSGEDDMDDEMEDAILNTPQVAKSAAHNQSIHPVPWLPGGSPAINSLSSFRIRPRKLPKKKPRGLASLGFNAASPVTLSRSPPSNNLMKEMRDIPMNHPRRESISWAANQLHISGSENDERPMETGDSSPIISGRDGVRGVIKRAVTRRGNLLPKTKGFARIRAALAEEVTPIDSEVRREAEVIRQVRESDMDLEPRIPPGPPALPFETSNVPTAQSSPKFCTTQEPFDEIPDDDLMSDSTLSSSFKQQVMKNSKGKNFWDTFSETGSINGTRTTPPPPVILPRGSSSGISEDINMDSPSMSTGSGNAGLFGPGLGGLSHGSDSQKSETPQATASATPSQGGSVPPTAAEITRRINSKRRREDDFDPHVFKRRAVSPGMSVHNSPIMQSPLQRDNMPWGSRPGSNHGGDKASGTPSENGSSGGSNNNAPNAGRPISAAKGRVGFQGMSDTNDGLMRMSIE</sequence>
<feature type="compositionally biased region" description="Polar residues" evidence="1">
    <location>
        <begin position="440"/>
        <end position="449"/>
    </location>
</feature>
<feature type="compositionally biased region" description="Low complexity" evidence="1">
    <location>
        <begin position="969"/>
        <end position="989"/>
    </location>
</feature>